<sequence>MLIRLVAVGKKLFLWRTVLVFIDRSLLPEGSGEKRPWPGWEGSAMIFLARFSALESCSCTSSHQSVKLLKFADDTTLIGLISKGDESAYRGSELRDAPLTVSPGLTVSDSTWRVRVREPQLFRFNIYLSQLIAFHITERTG</sequence>
<name>A0A9Q1FDW2_SYNKA</name>
<proteinExistence type="predicted"/>
<accession>A0A9Q1FDW2</accession>
<dbReference type="EMBL" id="JAINUF010000006">
    <property type="protein sequence ID" value="KAJ8356402.1"/>
    <property type="molecule type" value="Genomic_DNA"/>
</dbReference>
<evidence type="ECO:0008006" key="3">
    <source>
        <dbReference type="Google" id="ProtNLM"/>
    </source>
</evidence>
<organism evidence="1 2">
    <name type="scientific">Synaphobranchus kaupii</name>
    <name type="common">Kaup's arrowtooth eel</name>
    <dbReference type="NCBI Taxonomy" id="118154"/>
    <lineage>
        <taxon>Eukaryota</taxon>
        <taxon>Metazoa</taxon>
        <taxon>Chordata</taxon>
        <taxon>Craniata</taxon>
        <taxon>Vertebrata</taxon>
        <taxon>Euteleostomi</taxon>
        <taxon>Actinopterygii</taxon>
        <taxon>Neopterygii</taxon>
        <taxon>Teleostei</taxon>
        <taxon>Anguilliformes</taxon>
        <taxon>Synaphobranchidae</taxon>
        <taxon>Synaphobranchus</taxon>
    </lineage>
</organism>
<protein>
    <recommendedName>
        <fullName evidence="3">Reverse transcriptase domain-containing protein</fullName>
    </recommendedName>
</protein>
<dbReference type="AlphaFoldDB" id="A0A9Q1FDW2"/>
<evidence type="ECO:0000313" key="2">
    <source>
        <dbReference type="Proteomes" id="UP001152622"/>
    </source>
</evidence>
<evidence type="ECO:0000313" key="1">
    <source>
        <dbReference type="EMBL" id="KAJ8356402.1"/>
    </source>
</evidence>
<dbReference type="Proteomes" id="UP001152622">
    <property type="component" value="Chromosome 6"/>
</dbReference>
<keyword evidence="2" id="KW-1185">Reference proteome</keyword>
<gene>
    <name evidence="1" type="ORF">SKAU_G00191960</name>
</gene>
<reference evidence="1" key="1">
    <citation type="journal article" date="2023" name="Science">
        <title>Genome structures resolve the early diversification of teleost fishes.</title>
        <authorList>
            <person name="Parey E."/>
            <person name="Louis A."/>
            <person name="Montfort J."/>
            <person name="Bouchez O."/>
            <person name="Roques C."/>
            <person name="Iampietro C."/>
            <person name="Lluch J."/>
            <person name="Castinel A."/>
            <person name="Donnadieu C."/>
            <person name="Desvignes T."/>
            <person name="Floi Bucao C."/>
            <person name="Jouanno E."/>
            <person name="Wen M."/>
            <person name="Mejri S."/>
            <person name="Dirks R."/>
            <person name="Jansen H."/>
            <person name="Henkel C."/>
            <person name="Chen W.J."/>
            <person name="Zahm M."/>
            <person name="Cabau C."/>
            <person name="Klopp C."/>
            <person name="Thompson A.W."/>
            <person name="Robinson-Rechavi M."/>
            <person name="Braasch I."/>
            <person name="Lecointre G."/>
            <person name="Bobe J."/>
            <person name="Postlethwait J.H."/>
            <person name="Berthelot C."/>
            <person name="Roest Crollius H."/>
            <person name="Guiguen Y."/>
        </authorList>
    </citation>
    <scope>NUCLEOTIDE SEQUENCE</scope>
    <source>
        <strain evidence="1">WJC10195</strain>
    </source>
</reference>
<comment type="caution">
    <text evidence="1">The sequence shown here is derived from an EMBL/GenBank/DDBJ whole genome shotgun (WGS) entry which is preliminary data.</text>
</comment>